<feature type="region of interest" description="Disordered" evidence="2">
    <location>
        <begin position="178"/>
        <end position="209"/>
    </location>
</feature>
<gene>
    <name evidence="4" type="ORF">H7B90_03825</name>
</gene>
<dbReference type="AlphaFoldDB" id="A0A841TY01"/>
<evidence type="ECO:0000256" key="3">
    <source>
        <dbReference type="SAM" id="Phobius"/>
    </source>
</evidence>
<protein>
    <submittedName>
        <fullName evidence="4">Uncharacterized protein</fullName>
    </submittedName>
</protein>
<feature type="region of interest" description="Disordered" evidence="2">
    <location>
        <begin position="247"/>
        <end position="273"/>
    </location>
</feature>
<dbReference type="EMBL" id="JACJVR010000012">
    <property type="protein sequence ID" value="MBB6690524.1"/>
    <property type="molecule type" value="Genomic_DNA"/>
</dbReference>
<dbReference type="Proteomes" id="UP000553776">
    <property type="component" value="Unassembled WGS sequence"/>
</dbReference>
<evidence type="ECO:0000256" key="2">
    <source>
        <dbReference type="SAM" id="MobiDB-lite"/>
    </source>
</evidence>
<feature type="compositionally biased region" description="Basic and acidic residues" evidence="2">
    <location>
        <begin position="508"/>
        <end position="527"/>
    </location>
</feature>
<keyword evidence="1" id="KW-0175">Coiled coil</keyword>
<sequence>MKENRGRAGSVSIYFIAATAGFVLLTGLLIDFARIAAFRKQAELAVKSGARSVLSAYDPDLYGSYGLFARGGDPADELMRLALEGNLEPEADGAFRMVDARWEESGVMESRPLADHGVYRRQVLEEMKYKAPIDLTLELASRFRGIAPALREAQSSVDVLERMRQAYDKREAALDQALKEQKKAGRKLSEALDGSVPRPSVSLGGGKSAGRASHIADAALMYADYVRKRQSDEERAEAHSRAMAAYDERKRRAEESGQAFAEEPPSGEEPQYSSIVSAYERSVKELARSMAEKPPRGLSEANEALEKARDAVAEANEANAEMKRIAEEAETIANEPGHPEEIDPNASIGDDKAASMADLRKTVRELVLEESFFSAYREELGEQADEGERVAEAAAELSVILRSVPGSSGMDGELRSAAGTVQSLGNEYRSRYGDSGSIVERRRELLEEHRSAEGQRKQLEREARREWQGAAAFLRGLTGGSADEEDVKSFDRLRKLKEANMEWNEAEEERREEIGRAANPEEARDDSMNASDGWMDALGDAAAGSRDALYYAEYAASRFTHTNPSEVRDMLNGGGEGITKADRQELEYVLYGLNNPSGNIAAAYGEIFAMRLAIRTMEGLIECRTYGHPLVVLAAALVYAIQHALADMNELLNTGKMPLSRYARVDTYYLDYLRVFLLLHGDSASRTARSIAVTEAATGLSFERTYTYVSGEATASLRLWFFPGLTRLLERAGSWGGVVRDGRYEVTYKAEDSYQ</sequence>
<proteinExistence type="predicted"/>
<accession>A0A841TY01</accession>
<feature type="transmembrane region" description="Helical" evidence="3">
    <location>
        <begin position="12"/>
        <end position="30"/>
    </location>
</feature>
<organism evidence="4 5">
    <name type="scientific">Cohnella xylanilytica</name>
    <dbReference type="NCBI Taxonomy" id="557555"/>
    <lineage>
        <taxon>Bacteria</taxon>
        <taxon>Bacillati</taxon>
        <taxon>Bacillota</taxon>
        <taxon>Bacilli</taxon>
        <taxon>Bacillales</taxon>
        <taxon>Paenibacillaceae</taxon>
        <taxon>Cohnella</taxon>
    </lineage>
</organism>
<feature type="region of interest" description="Disordered" evidence="2">
    <location>
        <begin position="503"/>
        <end position="530"/>
    </location>
</feature>
<evidence type="ECO:0000313" key="5">
    <source>
        <dbReference type="Proteomes" id="UP000553776"/>
    </source>
</evidence>
<keyword evidence="3" id="KW-0472">Membrane</keyword>
<feature type="coiled-coil region" evidence="1">
    <location>
        <begin position="298"/>
        <end position="335"/>
    </location>
</feature>
<feature type="compositionally biased region" description="Basic and acidic residues" evidence="2">
    <location>
        <begin position="178"/>
        <end position="190"/>
    </location>
</feature>
<evidence type="ECO:0000313" key="4">
    <source>
        <dbReference type="EMBL" id="MBB6690524.1"/>
    </source>
</evidence>
<keyword evidence="3" id="KW-1133">Transmembrane helix</keyword>
<keyword evidence="3" id="KW-0812">Transmembrane</keyword>
<dbReference type="RefSeq" id="WP_185134557.1">
    <property type="nucleotide sequence ID" value="NZ_BORM01000022.1"/>
</dbReference>
<name>A0A841TY01_9BACL</name>
<evidence type="ECO:0000256" key="1">
    <source>
        <dbReference type="SAM" id="Coils"/>
    </source>
</evidence>
<comment type="caution">
    <text evidence="4">The sequence shown here is derived from an EMBL/GenBank/DDBJ whole genome shotgun (WGS) entry which is preliminary data.</text>
</comment>
<reference evidence="4 5" key="1">
    <citation type="submission" date="2020-08" db="EMBL/GenBank/DDBJ databases">
        <title>Cohnella phylogeny.</title>
        <authorList>
            <person name="Dunlap C."/>
        </authorList>
    </citation>
    <scope>NUCLEOTIDE SEQUENCE [LARGE SCALE GENOMIC DNA]</scope>
    <source>
        <strain evidence="4 5">DSM 25239</strain>
    </source>
</reference>
<keyword evidence="5" id="KW-1185">Reference proteome</keyword>